<evidence type="ECO:0000313" key="13">
    <source>
        <dbReference type="Proteomes" id="UP000191448"/>
    </source>
</evidence>
<dbReference type="InterPro" id="IPR011004">
    <property type="entry name" value="Trimer_LpxA-like_sf"/>
</dbReference>
<dbReference type="Gene3D" id="3.90.550.10">
    <property type="entry name" value="Spore Coat Polysaccharide Biosynthesis Protein SpsA, Chain A"/>
    <property type="match status" value="1"/>
</dbReference>
<dbReference type="InterPro" id="IPR005835">
    <property type="entry name" value="NTP_transferase_dom"/>
</dbReference>
<comment type="similarity">
    <text evidence="1 9">Belongs to the bacterial/plant glucose-1-phosphate adenylyltransferase family.</text>
</comment>
<feature type="site" description="Could play a key role in the communication between the regulatory and the substrate sites" evidence="9">
    <location>
        <position position="61"/>
    </location>
</feature>
<dbReference type="Pfam" id="PF00483">
    <property type="entry name" value="NTP_transferase"/>
    <property type="match status" value="1"/>
</dbReference>
<evidence type="ECO:0000259" key="10">
    <source>
        <dbReference type="Pfam" id="PF00483"/>
    </source>
</evidence>
<evidence type="ECO:0000256" key="1">
    <source>
        <dbReference type="ARBA" id="ARBA00010443"/>
    </source>
</evidence>
<evidence type="ECO:0000256" key="4">
    <source>
        <dbReference type="ARBA" id="ARBA00022695"/>
    </source>
</evidence>
<comment type="caution">
    <text evidence="9">Lacks conserved residue(s) required for the propagation of feature annotation.</text>
</comment>
<comment type="caution">
    <text evidence="12">The sequence shown here is derived from an EMBL/GenBank/DDBJ whole genome shotgun (WGS) entry which is preliminary data.</text>
</comment>
<dbReference type="InterPro" id="IPR056729">
    <property type="entry name" value="GMPPB_C"/>
</dbReference>
<dbReference type="PANTHER" id="PTHR43523:SF2">
    <property type="entry name" value="GLUCOSE-1-PHOSPHATE ADENYLYLTRANSFERASE"/>
    <property type="match status" value="1"/>
</dbReference>
<sequence length="404" mass="45419">MNNNREIVGMILAGGQGTRLGVLTERLAKPAVPYGGRYRLIDFPLSNCVNSGIDTVGVVTQYKPKAIYKHIGNGEAWDLKKVDETGISFLPPYTEEDKDNCYTGTANAIYQNIEYIDKYNPKYVLILSGDHIYKMDYTEMLDHHKKMNADATIAVLEVPMEEASRFGIMNTNEDSTIYSFEEKPKEPKSNKASMGIYIFSWDILKEYLIKDERLNSSSHDFGKDVIPAMLKDDRKMVSFSFKGYWRDVGTVESLWQANMDLLNNECELSINDKWKISSANVPDYDKCQISRTAIIKNCILGDNCEIEGCIDTSVLSKGVKVGEGSVIENSVILENTIIEPHVIISNAIIGGDSIIKEGSVIVERESITVVGPKRMVSQNTELEKIEIEKIKDIKNKEIENKILV</sequence>
<dbReference type="GO" id="GO:0005524">
    <property type="term" value="F:ATP binding"/>
    <property type="evidence" value="ECO:0007669"/>
    <property type="project" value="UniProtKB-KW"/>
</dbReference>
<dbReference type="Proteomes" id="UP000191448">
    <property type="component" value="Unassembled WGS sequence"/>
</dbReference>
<reference evidence="12 13" key="1">
    <citation type="submission" date="2016-02" db="EMBL/GenBank/DDBJ databases">
        <title>Genome sequence of Clostridium thermobutyricum DSM 4928.</title>
        <authorList>
            <person name="Poehlein A."/>
            <person name="Daniel R."/>
        </authorList>
    </citation>
    <scope>NUCLEOTIDE SEQUENCE [LARGE SCALE GENOMIC DNA]</scope>
    <source>
        <strain evidence="12 13">DSM 4928</strain>
    </source>
</reference>
<dbReference type="SUPFAM" id="SSF51161">
    <property type="entry name" value="Trimeric LpxA-like enzymes"/>
    <property type="match status" value="1"/>
</dbReference>
<feature type="binding site" evidence="9">
    <location>
        <position position="102"/>
    </location>
    <ligand>
        <name>alpha-D-glucose 1-phosphate</name>
        <dbReference type="ChEBI" id="CHEBI:58601"/>
    </ligand>
</feature>
<dbReference type="Gene3D" id="2.160.10.10">
    <property type="entry name" value="Hexapeptide repeat proteins"/>
    <property type="match status" value="1"/>
</dbReference>
<dbReference type="GO" id="GO:0005978">
    <property type="term" value="P:glycogen biosynthetic process"/>
    <property type="evidence" value="ECO:0007669"/>
    <property type="project" value="UniProtKB-UniRule"/>
</dbReference>
<evidence type="ECO:0000256" key="3">
    <source>
        <dbReference type="ARBA" id="ARBA00022679"/>
    </source>
</evidence>
<dbReference type="InterPro" id="IPR029044">
    <property type="entry name" value="Nucleotide-diphossugar_trans"/>
</dbReference>
<comment type="function">
    <text evidence="9">Involved in the biosynthesis of ADP-glucose, a building block required for the elongation reactions to produce glycogen. Catalyzes the reaction between ATP and alpha-D-glucose 1-phosphate (G1P) to produce pyrophosphate and ADP-Glc.</text>
</comment>
<keyword evidence="5 9" id="KW-0547">Nucleotide-binding</keyword>
<evidence type="ECO:0000259" key="11">
    <source>
        <dbReference type="Pfam" id="PF25087"/>
    </source>
</evidence>
<feature type="domain" description="Mannose-1-phosphate guanyltransferase C-terminal" evidence="11">
    <location>
        <begin position="313"/>
        <end position="402"/>
    </location>
</feature>
<dbReference type="SUPFAM" id="SSF53448">
    <property type="entry name" value="Nucleotide-diphospho-sugar transferases"/>
    <property type="match status" value="1"/>
</dbReference>
<feature type="binding site" evidence="9">
    <location>
        <position position="193"/>
    </location>
    <ligand>
        <name>alpha-D-glucose 1-phosphate</name>
        <dbReference type="ChEBI" id="CHEBI:58601"/>
    </ligand>
</feature>
<dbReference type="InterPro" id="IPR023049">
    <property type="entry name" value="GlgC_bac"/>
</dbReference>
<dbReference type="NCBIfam" id="NF003670">
    <property type="entry name" value="PRK05293.1"/>
    <property type="match status" value="1"/>
</dbReference>
<evidence type="ECO:0000256" key="9">
    <source>
        <dbReference type="HAMAP-Rule" id="MF_00624"/>
    </source>
</evidence>
<comment type="pathway">
    <text evidence="9">Glycan biosynthesis; glycogen biosynthesis.</text>
</comment>
<dbReference type="GO" id="GO:0008878">
    <property type="term" value="F:glucose-1-phosphate adenylyltransferase activity"/>
    <property type="evidence" value="ECO:0007669"/>
    <property type="project" value="UniProtKB-UniRule"/>
</dbReference>
<comment type="subunit">
    <text evidence="9">Homotetramer.</text>
</comment>
<dbReference type="PROSITE" id="PS00808">
    <property type="entry name" value="ADP_GLC_PYROPHOSPH_1"/>
    <property type="match status" value="1"/>
</dbReference>
<dbReference type="InterPro" id="IPR011831">
    <property type="entry name" value="ADP-Glc_PPase"/>
</dbReference>
<accession>A0A1V4SWY8</accession>
<keyword evidence="3 9" id="KW-0808">Transferase</keyword>
<dbReference type="Pfam" id="PF25087">
    <property type="entry name" value="GMPPB_C"/>
    <property type="match status" value="1"/>
</dbReference>
<feature type="binding site" evidence="9">
    <location>
        <begin position="182"/>
        <end position="183"/>
    </location>
    <ligand>
        <name>alpha-D-glucose 1-phosphate</name>
        <dbReference type="ChEBI" id="CHEBI:58601"/>
    </ligand>
</feature>
<evidence type="ECO:0000313" key="12">
    <source>
        <dbReference type="EMBL" id="OPX48218.1"/>
    </source>
</evidence>
<dbReference type="PROSITE" id="PS00810">
    <property type="entry name" value="ADP_GLC_PYROPHOSPH_3"/>
    <property type="match status" value="1"/>
</dbReference>
<dbReference type="HAMAP" id="MF_00624">
    <property type="entry name" value="GlgC"/>
    <property type="match status" value="1"/>
</dbReference>
<evidence type="ECO:0000256" key="5">
    <source>
        <dbReference type="ARBA" id="ARBA00022741"/>
    </source>
</evidence>
<evidence type="ECO:0000256" key="7">
    <source>
        <dbReference type="ARBA" id="ARBA00023056"/>
    </source>
</evidence>
<dbReference type="EMBL" id="LTAY01000035">
    <property type="protein sequence ID" value="OPX48218.1"/>
    <property type="molecule type" value="Genomic_DNA"/>
</dbReference>
<proteinExistence type="inferred from homology"/>
<feature type="binding site" evidence="9">
    <location>
        <position position="167"/>
    </location>
    <ligand>
        <name>alpha-D-glucose 1-phosphate</name>
        <dbReference type="ChEBI" id="CHEBI:58601"/>
    </ligand>
</feature>
<dbReference type="AlphaFoldDB" id="A0A1V4SWY8"/>
<evidence type="ECO:0000256" key="8">
    <source>
        <dbReference type="ARBA" id="ARBA00023277"/>
    </source>
</evidence>
<evidence type="ECO:0000256" key="2">
    <source>
        <dbReference type="ARBA" id="ARBA00022600"/>
    </source>
</evidence>
<feature type="domain" description="Nucleotidyl transferase" evidence="10">
    <location>
        <begin position="9"/>
        <end position="263"/>
    </location>
</feature>
<dbReference type="UniPathway" id="UPA00164"/>
<dbReference type="InterPro" id="IPR005836">
    <property type="entry name" value="ADP_Glu_pyroP_CS"/>
</dbReference>
<comment type="catalytic activity">
    <reaction evidence="9">
        <text>alpha-D-glucose 1-phosphate + ATP + H(+) = ADP-alpha-D-glucose + diphosphate</text>
        <dbReference type="Rhea" id="RHEA:12120"/>
        <dbReference type="ChEBI" id="CHEBI:15378"/>
        <dbReference type="ChEBI" id="CHEBI:30616"/>
        <dbReference type="ChEBI" id="CHEBI:33019"/>
        <dbReference type="ChEBI" id="CHEBI:57498"/>
        <dbReference type="ChEBI" id="CHEBI:58601"/>
        <dbReference type="EC" id="2.7.7.27"/>
    </reaction>
</comment>
<organism evidence="12 13">
    <name type="scientific">Clostridium thermobutyricum DSM 4928</name>
    <dbReference type="NCBI Taxonomy" id="1121339"/>
    <lineage>
        <taxon>Bacteria</taxon>
        <taxon>Bacillati</taxon>
        <taxon>Bacillota</taxon>
        <taxon>Clostridia</taxon>
        <taxon>Eubacteriales</taxon>
        <taxon>Clostridiaceae</taxon>
        <taxon>Clostridium</taxon>
    </lineage>
</organism>
<protein>
    <recommendedName>
        <fullName evidence="9">Glucose-1-phosphate adenylyltransferase</fullName>
        <ecNumber evidence="9">2.7.7.27</ecNumber>
    </recommendedName>
    <alternativeName>
        <fullName evidence="9">ADP-glucose pyrophosphorylase</fullName>
        <shortName evidence="9">ADPGlc PPase</shortName>
    </alternativeName>
    <alternativeName>
        <fullName evidence="9">ADP-glucose synthase</fullName>
    </alternativeName>
</protein>
<evidence type="ECO:0000256" key="6">
    <source>
        <dbReference type="ARBA" id="ARBA00022840"/>
    </source>
</evidence>
<keyword evidence="7 9" id="KW-0320">Glycogen biosynthesis</keyword>
<keyword evidence="6 9" id="KW-0067">ATP-binding</keyword>
<name>A0A1V4SWY8_9CLOT</name>
<dbReference type="EC" id="2.7.7.27" evidence="9"/>
<dbReference type="CDD" id="cd02508">
    <property type="entry name" value="ADP_Glucose_PP"/>
    <property type="match status" value="1"/>
</dbReference>
<dbReference type="OrthoDB" id="9801810at2"/>
<keyword evidence="8 9" id="KW-0119">Carbohydrate metabolism</keyword>
<dbReference type="PANTHER" id="PTHR43523">
    <property type="entry name" value="GLUCOSE-1-PHOSPHATE ADENYLYLTRANSFERASE-RELATED"/>
    <property type="match status" value="1"/>
</dbReference>
<dbReference type="NCBIfam" id="TIGR02091">
    <property type="entry name" value="glgC"/>
    <property type="match status" value="1"/>
</dbReference>
<keyword evidence="4 9" id="KW-0548">Nucleotidyltransferase</keyword>
<dbReference type="RefSeq" id="WP_080022577.1">
    <property type="nucleotide sequence ID" value="NZ_LTAY01000035.1"/>
</dbReference>
<keyword evidence="2 9" id="KW-0321">Glycogen metabolism</keyword>
<gene>
    <name evidence="12" type="primary">glgC_1</name>
    <name evidence="9" type="synonym">glgC</name>
    <name evidence="12" type="ORF">CLTHE_13500</name>
</gene>